<dbReference type="Gene3D" id="3.30.420.40">
    <property type="match status" value="2"/>
</dbReference>
<accession>A0A0L0CQM9</accession>
<dbReference type="SUPFAM" id="SSF53067">
    <property type="entry name" value="Actin-like ATPase domain"/>
    <property type="match status" value="2"/>
</dbReference>
<evidence type="ECO:0000313" key="4">
    <source>
        <dbReference type="EMBL" id="KNC34680.1"/>
    </source>
</evidence>
<dbReference type="GO" id="GO:0005634">
    <property type="term" value="C:nucleus"/>
    <property type="evidence" value="ECO:0007669"/>
    <property type="project" value="TreeGrafter"/>
</dbReference>
<keyword evidence="3" id="KW-0067">ATP-binding</keyword>
<dbReference type="GO" id="GO:0140662">
    <property type="term" value="F:ATP-dependent protein folding chaperone"/>
    <property type="evidence" value="ECO:0007669"/>
    <property type="project" value="InterPro"/>
</dbReference>
<dbReference type="InterPro" id="IPR043129">
    <property type="entry name" value="ATPase_NBD"/>
</dbReference>
<dbReference type="GO" id="GO:0005524">
    <property type="term" value="F:ATP binding"/>
    <property type="evidence" value="ECO:0007669"/>
    <property type="project" value="UniProtKB-KW"/>
</dbReference>
<dbReference type="PANTHER" id="PTHR45639:SF32">
    <property type="entry name" value="HEAT SHOCK PROTEIN PDR13"/>
    <property type="match status" value="1"/>
</dbReference>
<dbReference type="FunFam" id="3.90.640.10:FF:000021">
    <property type="entry name" value="Heat shock protein 14"/>
    <property type="match status" value="1"/>
</dbReference>
<dbReference type="STRING" id="7375.A0A0L0CQM9"/>
<comment type="similarity">
    <text evidence="1">Belongs to the heat shock protein 70 family.</text>
</comment>
<dbReference type="InterPro" id="IPR013126">
    <property type="entry name" value="Hsp_70_fam"/>
</dbReference>
<dbReference type="Gene3D" id="3.90.640.10">
    <property type="entry name" value="Actin, Chain A, domain 4"/>
    <property type="match status" value="1"/>
</dbReference>
<dbReference type="OMA" id="DLYIWHG"/>
<dbReference type="EMBL" id="JRES01000036">
    <property type="protein sequence ID" value="KNC34680.1"/>
    <property type="molecule type" value="Genomic_DNA"/>
</dbReference>
<dbReference type="OrthoDB" id="29851at2759"/>
<keyword evidence="2" id="KW-0547">Nucleotide-binding</keyword>
<proteinExistence type="inferred from homology"/>
<dbReference type="AlphaFoldDB" id="A0A0L0CQM9"/>
<organism evidence="4 5">
    <name type="scientific">Lucilia cuprina</name>
    <name type="common">Green bottle fly</name>
    <name type="synonym">Australian sheep blowfly</name>
    <dbReference type="NCBI Taxonomy" id="7375"/>
    <lineage>
        <taxon>Eukaryota</taxon>
        <taxon>Metazoa</taxon>
        <taxon>Ecdysozoa</taxon>
        <taxon>Arthropoda</taxon>
        <taxon>Hexapoda</taxon>
        <taxon>Insecta</taxon>
        <taxon>Pterygota</taxon>
        <taxon>Neoptera</taxon>
        <taxon>Endopterygota</taxon>
        <taxon>Diptera</taxon>
        <taxon>Brachycera</taxon>
        <taxon>Muscomorpha</taxon>
        <taxon>Oestroidea</taxon>
        <taxon>Calliphoridae</taxon>
        <taxon>Luciliinae</taxon>
        <taxon>Lucilia</taxon>
    </lineage>
</organism>
<name>A0A0L0CQM9_LUCCU</name>
<sequence length="508" mass="56715">MWPRFGVKVGNSTLCIAHVKPSDTKPDVIANKQGDRVSQACLLWDGYEEIECGLTAKQKMSSKPKQAVANSFQFLKAPEDITEELCTKARKTLPCEYDADKHTFVLKAIQPGNDDEDKEVVKEISAFEVQVKFFESELELARQYYSDATQKPVVVLSIPSYYPANSWNILAQAAEKAGFHVAQIVDEPTAAVLAYGIGEDASNDDAKYVLTVKCGGLFSHFALFEVKHGLYTKIECFGPFPIGGQQFTEELVKFICEEFQRKYKLDPHESRRSLAKIRTAAANCKHILSTLPSTQLYIDSLMDGVDFNNQMSRARFESLIQPVINSFMQILNECVEKALKDHPEIKKLDNIVLLGATTQIPKLQSAISSKYTDVEINSSISADEVVAVGCARQTLFLEDSEKQVLEQSEECDCVAEEVTIWHGSAEDDEDAQKLLNPGDVLPKTVVLNIKLKDTSRDSEVFQLRYGSKVNEVHIKKAATSIPEEGFVRLEAEIQKAENSVPLVRLRCI</sequence>
<gene>
    <name evidence="4" type="ORF">FF38_09145</name>
</gene>
<keyword evidence="5" id="KW-1185">Reference proteome</keyword>
<evidence type="ECO:0000313" key="5">
    <source>
        <dbReference type="Proteomes" id="UP000037069"/>
    </source>
</evidence>
<dbReference type="PANTHER" id="PTHR45639">
    <property type="entry name" value="HSC70CB, ISOFORM G-RELATED"/>
    <property type="match status" value="1"/>
</dbReference>
<evidence type="ECO:0000256" key="3">
    <source>
        <dbReference type="ARBA" id="ARBA00022840"/>
    </source>
</evidence>
<dbReference type="Pfam" id="PF00012">
    <property type="entry name" value="HSP70"/>
    <property type="match status" value="1"/>
</dbReference>
<dbReference type="Proteomes" id="UP000037069">
    <property type="component" value="Unassembled WGS sequence"/>
</dbReference>
<reference evidence="4 5" key="1">
    <citation type="journal article" date="2015" name="Nat. Commun.">
        <title>Lucilia cuprina genome unlocks parasitic fly biology to underpin future interventions.</title>
        <authorList>
            <person name="Anstead C.A."/>
            <person name="Korhonen P.K."/>
            <person name="Young N.D."/>
            <person name="Hall R.S."/>
            <person name="Jex A.R."/>
            <person name="Murali S.C."/>
            <person name="Hughes D.S."/>
            <person name="Lee S.F."/>
            <person name="Perry T."/>
            <person name="Stroehlein A.J."/>
            <person name="Ansell B.R."/>
            <person name="Breugelmans B."/>
            <person name="Hofmann A."/>
            <person name="Qu J."/>
            <person name="Dugan S."/>
            <person name="Lee S.L."/>
            <person name="Chao H."/>
            <person name="Dinh H."/>
            <person name="Han Y."/>
            <person name="Doddapaneni H.V."/>
            <person name="Worley K.C."/>
            <person name="Muzny D.M."/>
            <person name="Ioannidis P."/>
            <person name="Waterhouse R.M."/>
            <person name="Zdobnov E.M."/>
            <person name="James P.J."/>
            <person name="Bagnall N.H."/>
            <person name="Kotze A.C."/>
            <person name="Gibbs R.A."/>
            <person name="Richards S."/>
            <person name="Batterham P."/>
            <person name="Gasser R.B."/>
        </authorList>
    </citation>
    <scope>NUCLEOTIDE SEQUENCE [LARGE SCALE GENOMIC DNA]</scope>
    <source>
        <strain evidence="4 5">LS</strain>
        <tissue evidence="4">Full body</tissue>
    </source>
</reference>
<evidence type="ECO:0008006" key="6">
    <source>
        <dbReference type="Google" id="ProtNLM"/>
    </source>
</evidence>
<evidence type="ECO:0000256" key="1">
    <source>
        <dbReference type="ARBA" id="ARBA00007381"/>
    </source>
</evidence>
<dbReference type="PRINTS" id="PR00301">
    <property type="entry name" value="HEATSHOCK70"/>
</dbReference>
<evidence type="ECO:0000256" key="2">
    <source>
        <dbReference type="ARBA" id="ARBA00022741"/>
    </source>
</evidence>
<protein>
    <recommendedName>
        <fullName evidence="6">Heat shock 70 kDa protein 14</fullName>
    </recommendedName>
</protein>
<comment type="caution">
    <text evidence="4">The sequence shown here is derived from an EMBL/GenBank/DDBJ whole genome shotgun (WGS) entry which is preliminary data.</text>
</comment>
<dbReference type="Gene3D" id="3.30.30.30">
    <property type="match status" value="1"/>
</dbReference>
<dbReference type="GO" id="GO:0005829">
    <property type="term" value="C:cytosol"/>
    <property type="evidence" value="ECO:0007669"/>
    <property type="project" value="TreeGrafter"/>
</dbReference>